<evidence type="ECO:0000256" key="6">
    <source>
        <dbReference type="ARBA" id="ARBA00022729"/>
    </source>
</evidence>
<keyword evidence="5" id="KW-0813">Transport</keyword>
<protein>
    <recommendedName>
        <fullName evidence="4">Outer-membrane lipoprotein LolB</fullName>
    </recommendedName>
</protein>
<dbReference type="CDD" id="cd16326">
    <property type="entry name" value="LolB"/>
    <property type="match status" value="1"/>
</dbReference>
<dbReference type="eggNOG" id="COG3017">
    <property type="taxonomic scope" value="Bacteria"/>
</dbReference>
<comment type="subcellular location">
    <subcellularLocation>
        <location evidence="1">Cell outer membrane</location>
        <topology evidence="1">Lipid-anchor</topology>
    </subcellularLocation>
</comment>
<dbReference type="RefSeq" id="WP_038496925.1">
    <property type="nucleotide sequence ID" value="NZ_BCTH01000056.1"/>
</dbReference>
<sequence>MTLNNFVTVSVLCALLSACATTSAPRSSTPAAPYSDAVELSGRLSVNYERDGKGESLTGKFNWRQSGARTDVSLDSPLGQTIASISVIPGQATLTQAGKAPRSAADIDTLSAQALGWSLPVSGLRDWLQGYAQDADGKRFVASPLNDSVTTRDGWRLHYVSWQDGDGAYSRPRRIDAERSATVAAGQVAIRIVLDQ</sequence>
<dbReference type="InterPro" id="IPR004565">
    <property type="entry name" value="OM_lipoprot_LolB"/>
</dbReference>
<evidence type="ECO:0000256" key="11">
    <source>
        <dbReference type="ARBA" id="ARBA00023237"/>
    </source>
</evidence>
<evidence type="ECO:0000256" key="3">
    <source>
        <dbReference type="ARBA" id="ARBA00011245"/>
    </source>
</evidence>
<dbReference type="AlphaFoldDB" id="W0VDY1"/>
<keyword evidence="9" id="KW-0564">Palmitate</keyword>
<keyword evidence="15" id="KW-1185">Reference proteome</keyword>
<evidence type="ECO:0000256" key="7">
    <source>
        <dbReference type="ARBA" id="ARBA00022927"/>
    </source>
</evidence>
<evidence type="ECO:0000313" key="14">
    <source>
        <dbReference type="EMBL" id="CDG85492.1"/>
    </source>
</evidence>
<dbReference type="GO" id="GO:0015031">
    <property type="term" value="P:protein transport"/>
    <property type="evidence" value="ECO:0007669"/>
    <property type="project" value="UniProtKB-KW"/>
</dbReference>
<keyword evidence="7" id="KW-0653">Protein transport</keyword>
<evidence type="ECO:0000256" key="9">
    <source>
        <dbReference type="ARBA" id="ARBA00023139"/>
    </source>
</evidence>
<dbReference type="PATRIC" id="fig|1349767.4.peg.1509"/>
<dbReference type="SUPFAM" id="SSF89392">
    <property type="entry name" value="Prokaryotic lipoproteins and lipoprotein localization factors"/>
    <property type="match status" value="1"/>
</dbReference>
<name>W0VDY1_9BURK</name>
<evidence type="ECO:0000256" key="10">
    <source>
        <dbReference type="ARBA" id="ARBA00023186"/>
    </source>
</evidence>
<reference evidence="14 15" key="1">
    <citation type="journal article" date="2015" name="Genome Announc.">
        <title>Genome Sequence of Mushroom Soft-Rot Pathogen Janthinobacterium agaricidamnosum.</title>
        <authorList>
            <person name="Graupner K."/>
            <person name="Lackner G."/>
            <person name="Hertweck C."/>
        </authorList>
    </citation>
    <scope>NUCLEOTIDE SEQUENCE [LARGE SCALE GENOMIC DNA]</scope>
    <source>
        <strain evidence="15">NBRC 102515 / DSM 9628</strain>
    </source>
</reference>
<dbReference type="STRING" id="1349767.GJA_4889"/>
<evidence type="ECO:0000256" key="5">
    <source>
        <dbReference type="ARBA" id="ARBA00022448"/>
    </source>
</evidence>
<keyword evidence="11" id="KW-0998">Cell outer membrane</keyword>
<dbReference type="KEGG" id="jag:GJA_4889"/>
<keyword evidence="10" id="KW-0143">Chaperone</keyword>
<dbReference type="Pfam" id="PF03550">
    <property type="entry name" value="LolB"/>
    <property type="match status" value="1"/>
</dbReference>
<dbReference type="Proteomes" id="UP000027604">
    <property type="component" value="Chromosome I"/>
</dbReference>
<accession>W0VDY1</accession>
<gene>
    <name evidence="14" type="ORF">GJA_4889</name>
</gene>
<dbReference type="OrthoDB" id="9797618at2"/>
<organism evidence="14 15">
    <name type="scientific">Janthinobacterium agaricidamnosum NBRC 102515 = DSM 9628</name>
    <dbReference type="NCBI Taxonomy" id="1349767"/>
    <lineage>
        <taxon>Bacteria</taxon>
        <taxon>Pseudomonadati</taxon>
        <taxon>Pseudomonadota</taxon>
        <taxon>Betaproteobacteria</taxon>
        <taxon>Burkholderiales</taxon>
        <taxon>Oxalobacteraceae</taxon>
        <taxon>Janthinobacterium</taxon>
    </lineage>
</organism>
<dbReference type="EMBL" id="HG322949">
    <property type="protein sequence ID" value="CDG85492.1"/>
    <property type="molecule type" value="Genomic_DNA"/>
</dbReference>
<evidence type="ECO:0000256" key="8">
    <source>
        <dbReference type="ARBA" id="ARBA00023136"/>
    </source>
</evidence>
<comment type="subunit">
    <text evidence="3">Monomer.</text>
</comment>
<keyword evidence="6 13" id="KW-0732">Signal</keyword>
<evidence type="ECO:0000256" key="13">
    <source>
        <dbReference type="SAM" id="SignalP"/>
    </source>
</evidence>
<proteinExistence type="inferred from homology"/>
<feature type="chain" id="PRO_5004797882" description="Outer-membrane lipoprotein LolB" evidence="13">
    <location>
        <begin position="21"/>
        <end position="196"/>
    </location>
</feature>
<feature type="signal peptide" evidence="13">
    <location>
        <begin position="1"/>
        <end position="20"/>
    </location>
</feature>
<dbReference type="GO" id="GO:0009279">
    <property type="term" value="C:cell outer membrane"/>
    <property type="evidence" value="ECO:0007669"/>
    <property type="project" value="UniProtKB-SubCell"/>
</dbReference>
<dbReference type="Gene3D" id="2.50.20.10">
    <property type="entry name" value="Lipoprotein localisation LolA/LolB/LppX"/>
    <property type="match status" value="1"/>
</dbReference>
<keyword evidence="12" id="KW-0449">Lipoprotein</keyword>
<comment type="similarity">
    <text evidence="2">Belongs to the LolB family.</text>
</comment>
<evidence type="ECO:0000256" key="4">
    <source>
        <dbReference type="ARBA" id="ARBA00016202"/>
    </source>
</evidence>
<evidence type="ECO:0000256" key="1">
    <source>
        <dbReference type="ARBA" id="ARBA00004459"/>
    </source>
</evidence>
<dbReference type="HOGENOM" id="CLU_092816_3_0_4"/>
<evidence type="ECO:0000256" key="2">
    <source>
        <dbReference type="ARBA" id="ARBA00009696"/>
    </source>
</evidence>
<keyword evidence="8" id="KW-0472">Membrane</keyword>
<dbReference type="InterPro" id="IPR029046">
    <property type="entry name" value="LolA/LolB/LppX"/>
</dbReference>
<evidence type="ECO:0000313" key="15">
    <source>
        <dbReference type="Proteomes" id="UP000027604"/>
    </source>
</evidence>
<evidence type="ECO:0000256" key="12">
    <source>
        <dbReference type="ARBA" id="ARBA00023288"/>
    </source>
</evidence>